<reference evidence="1 2" key="1">
    <citation type="submission" date="2024-06" db="EMBL/GenBank/DDBJ databases">
        <title>The Natural Products Discovery Center: Release of the First 8490 Sequenced Strains for Exploring Actinobacteria Biosynthetic Diversity.</title>
        <authorList>
            <person name="Kalkreuter E."/>
            <person name="Kautsar S.A."/>
            <person name="Yang D."/>
            <person name="Bader C.D."/>
            <person name="Teijaro C.N."/>
            <person name="Fluegel L."/>
            <person name="Davis C.M."/>
            <person name="Simpson J.R."/>
            <person name="Lauterbach L."/>
            <person name="Steele A.D."/>
            <person name="Gui C."/>
            <person name="Meng S."/>
            <person name="Li G."/>
            <person name="Viehrig K."/>
            <person name="Ye F."/>
            <person name="Su P."/>
            <person name="Kiefer A.F."/>
            <person name="Nichols A."/>
            <person name="Cepeda A.J."/>
            <person name="Yan W."/>
            <person name="Fan B."/>
            <person name="Jiang Y."/>
            <person name="Adhikari A."/>
            <person name="Zheng C.-J."/>
            <person name="Schuster L."/>
            <person name="Cowan T.M."/>
            <person name="Smanski M.J."/>
            <person name="Chevrette M.G."/>
            <person name="De Carvalho L.P.S."/>
            <person name="Shen B."/>
        </authorList>
    </citation>
    <scope>NUCLEOTIDE SEQUENCE [LARGE SCALE GENOMIC DNA]</scope>
    <source>
        <strain evidence="1 2">NPDC052347</strain>
    </source>
</reference>
<keyword evidence="2" id="KW-1185">Reference proteome</keyword>
<proteinExistence type="predicted"/>
<gene>
    <name evidence="1" type="ORF">AB0L16_19500</name>
</gene>
<dbReference type="Proteomes" id="UP001552594">
    <property type="component" value="Unassembled WGS sequence"/>
</dbReference>
<evidence type="ECO:0000313" key="1">
    <source>
        <dbReference type="EMBL" id="MEV5508620.1"/>
    </source>
</evidence>
<dbReference type="RefSeq" id="WP_161968622.1">
    <property type="nucleotide sequence ID" value="NZ_JBFAUK010000015.1"/>
</dbReference>
<protein>
    <submittedName>
        <fullName evidence="1">Uncharacterized protein</fullName>
    </submittedName>
</protein>
<sequence>MALLREEMGQVCVRVVHGMLSHCRRVAARIVEQVQALGPVVQDQG</sequence>
<evidence type="ECO:0000313" key="2">
    <source>
        <dbReference type="Proteomes" id="UP001552594"/>
    </source>
</evidence>
<accession>A0ABV3K0S8</accession>
<dbReference type="EMBL" id="JBFAUK010000015">
    <property type="protein sequence ID" value="MEV5508620.1"/>
    <property type="molecule type" value="Genomic_DNA"/>
</dbReference>
<name>A0ABV3K0S8_STRON</name>
<organism evidence="1 2">
    <name type="scientific">Streptomyces orinoci</name>
    <name type="common">Streptoverticillium orinoci</name>
    <dbReference type="NCBI Taxonomy" id="67339"/>
    <lineage>
        <taxon>Bacteria</taxon>
        <taxon>Bacillati</taxon>
        <taxon>Actinomycetota</taxon>
        <taxon>Actinomycetes</taxon>
        <taxon>Kitasatosporales</taxon>
        <taxon>Streptomycetaceae</taxon>
        <taxon>Streptomyces</taxon>
    </lineage>
</organism>
<comment type="caution">
    <text evidence="1">The sequence shown here is derived from an EMBL/GenBank/DDBJ whole genome shotgun (WGS) entry which is preliminary data.</text>
</comment>